<dbReference type="GO" id="GO:0003700">
    <property type="term" value="F:DNA-binding transcription factor activity"/>
    <property type="evidence" value="ECO:0007669"/>
    <property type="project" value="InterPro"/>
</dbReference>
<keyword evidence="2" id="KW-0433">Leucine-rich repeat</keyword>
<dbReference type="SMART" id="SM00369">
    <property type="entry name" value="LRR_TYP"/>
    <property type="match status" value="2"/>
</dbReference>
<feature type="domain" description="AP2/ERF" evidence="10">
    <location>
        <begin position="150"/>
        <end position="207"/>
    </location>
</feature>
<comment type="subcellular location">
    <subcellularLocation>
        <location evidence="1">Nucleus</location>
    </subcellularLocation>
</comment>
<keyword evidence="6" id="KW-0238">DNA-binding</keyword>
<evidence type="ECO:0000256" key="6">
    <source>
        <dbReference type="ARBA" id="ARBA00023125"/>
    </source>
</evidence>
<keyword evidence="4" id="KW-0936">Ethylene signaling pathway</keyword>
<dbReference type="InterPro" id="IPR055414">
    <property type="entry name" value="LRR_R13L4/SHOC2-like"/>
</dbReference>
<dbReference type="InterPro" id="IPR003591">
    <property type="entry name" value="Leu-rich_rpt_typical-subtyp"/>
</dbReference>
<dbReference type="SUPFAM" id="SSF54171">
    <property type="entry name" value="DNA-binding domain"/>
    <property type="match status" value="1"/>
</dbReference>
<dbReference type="GO" id="GO:0005634">
    <property type="term" value="C:nucleus"/>
    <property type="evidence" value="ECO:0007669"/>
    <property type="project" value="UniProtKB-SubCell"/>
</dbReference>
<comment type="caution">
    <text evidence="11">The sequence shown here is derived from an EMBL/GenBank/DDBJ whole genome shotgun (WGS) entry which is preliminary data.</text>
</comment>
<evidence type="ECO:0000259" key="10">
    <source>
        <dbReference type="PROSITE" id="PS51032"/>
    </source>
</evidence>
<dbReference type="PROSITE" id="PS51032">
    <property type="entry name" value="AP2_ERF"/>
    <property type="match status" value="1"/>
</dbReference>
<dbReference type="Proteomes" id="UP001054252">
    <property type="component" value="Unassembled WGS sequence"/>
</dbReference>
<keyword evidence="12" id="KW-1185">Reference proteome</keyword>
<evidence type="ECO:0000256" key="5">
    <source>
        <dbReference type="ARBA" id="ARBA00023015"/>
    </source>
</evidence>
<dbReference type="PRINTS" id="PR00367">
    <property type="entry name" value="ETHRSPELEMNT"/>
</dbReference>
<comment type="similarity">
    <text evidence="9">Belongs to the AP2/ERF transcription factor family. ERF subfamily.</text>
</comment>
<keyword evidence="8" id="KW-0539">Nucleus</keyword>
<dbReference type="CDD" id="cd00018">
    <property type="entry name" value="AP2"/>
    <property type="match status" value="1"/>
</dbReference>
<dbReference type="InterPro" id="IPR057135">
    <property type="entry name" value="At4g27190-like_LRR"/>
</dbReference>
<dbReference type="GO" id="GO:0009873">
    <property type="term" value="P:ethylene-activated signaling pathway"/>
    <property type="evidence" value="ECO:0007669"/>
    <property type="project" value="UniProtKB-KW"/>
</dbReference>
<dbReference type="AlphaFoldDB" id="A0AAV5IJ47"/>
<evidence type="ECO:0000256" key="8">
    <source>
        <dbReference type="ARBA" id="ARBA00023242"/>
    </source>
</evidence>
<dbReference type="Pfam" id="PF23598">
    <property type="entry name" value="LRR_14"/>
    <property type="match status" value="1"/>
</dbReference>
<evidence type="ECO:0000256" key="1">
    <source>
        <dbReference type="ARBA" id="ARBA00004123"/>
    </source>
</evidence>
<evidence type="ECO:0000256" key="7">
    <source>
        <dbReference type="ARBA" id="ARBA00023163"/>
    </source>
</evidence>
<keyword evidence="7" id="KW-0804">Transcription</keyword>
<sequence length="922" mass="105024">MSHFYSCFLTSAGIEARIRAKKDWDRAQRLGQRVVDRVLKLEPVSTLSIFQTTSQPPSFSFRIGNYNQGRAMNTISQPFEASEIDGNGKGEEEAEEFQFQLEERRLQKKPFSMAIPEFIQEQRSSCHSNTGLTKCSNYKQESLSTGKEIRFRGVRKRRWGRYAAEIRDPRRNIRVWLGTFDTAEEAALAYDNAARQLRGMKAKTNFPCKNFDDNANCKNVDSSLSTRQSRVGLKKGKEIDIESDIEEVGDNEDIIEENLVAYEWPEDLAFSSEDMQSFVTSEEEELHLSVSKAHGMLADIETEDDERPFRVERYTNMSSKQGGEVLTEIPKGDEWIAPKISATICKSADIETEDDELPFSVERYTNMSSKQGGEVLTEIPKGDEWIAPKISATVCKPALPESPNCPLLVALSLEGSKALMAIPSSFFEQMPILTRLNLSHTSIRSLPMSLFKLVSLKELSLRHCKLFTELSPLVGQLHNLVLLDLDETQIAELPNEIGKLSNLEILRLSLDGYMNCGKQLQQNVLIHPKTIKSLSQLIELKIDVNPDNEDWNAVEEVVVEEACSLERLKCLILYLPNVQILGKRRIGCTSLSYYPLCRFRFTVGQHRQRIICRVPKKVETYFQEWDKCLKFVKGNDISSEMKRVVGYTKAFYLERHASATSLSDFGIKNMKNLEFCLLTECNEIQTIIDDGKPCEQEQIGIVEDEVINHESGGEAFSAQEHVLLNLQYLHIYYLKNLVSIWRNRAGDKPCLSGLKVLELHVCAKLEVIFLPALLNNLGKLEVLIVDDCPELTSVVSPTSNASFKSALDCFLPSLKMMLLLFLPKLESISSDFHIAPKLEKIGFYDCPELKGLSKREMSSENLKVIKGEREWWEALEWDESEWESQPDYLHSIFSSIDEDNDVMTQMEEIYNSMEQQNKNAIR</sequence>
<organism evidence="11 12">
    <name type="scientific">Rubroshorea leprosula</name>
    <dbReference type="NCBI Taxonomy" id="152421"/>
    <lineage>
        <taxon>Eukaryota</taxon>
        <taxon>Viridiplantae</taxon>
        <taxon>Streptophyta</taxon>
        <taxon>Embryophyta</taxon>
        <taxon>Tracheophyta</taxon>
        <taxon>Spermatophyta</taxon>
        <taxon>Magnoliopsida</taxon>
        <taxon>eudicotyledons</taxon>
        <taxon>Gunneridae</taxon>
        <taxon>Pentapetalae</taxon>
        <taxon>rosids</taxon>
        <taxon>malvids</taxon>
        <taxon>Malvales</taxon>
        <taxon>Dipterocarpaceae</taxon>
        <taxon>Rubroshorea</taxon>
    </lineage>
</organism>
<dbReference type="PANTHER" id="PTHR31677:SF157">
    <property type="entry name" value="AP2_ERF DOMAIN-CONTAINING PROTEIN"/>
    <property type="match status" value="1"/>
</dbReference>
<gene>
    <name evidence="11" type="ORF">SLEP1_g12672</name>
</gene>
<evidence type="ECO:0000313" key="11">
    <source>
        <dbReference type="EMBL" id="GKU99893.1"/>
    </source>
</evidence>
<evidence type="ECO:0000313" key="12">
    <source>
        <dbReference type="Proteomes" id="UP001054252"/>
    </source>
</evidence>
<reference evidence="11 12" key="1">
    <citation type="journal article" date="2021" name="Commun. Biol.">
        <title>The genome of Shorea leprosula (Dipterocarpaceae) highlights the ecological relevance of drought in aseasonal tropical rainforests.</title>
        <authorList>
            <person name="Ng K.K.S."/>
            <person name="Kobayashi M.J."/>
            <person name="Fawcett J.A."/>
            <person name="Hatakeyama M."/>
            <person name="Paape T."/>
            <person name="Ng C.H."/>
            <person name="Ang C.C."/>
            <person name="Tnah L.H."/>
            <person name="Lee C.T."/>
            <person name="Nishiyama T."/>
            <person name="Sese J."/>
            <person name="O'Brien M.J."/>
            <person name="Copetti D."/>
            <person name="Mohd Noor M.I."/>
            <person name="Ong R.C."/>
            <person name="Putra M."/>
            <person name="Sireger I.Z."/>
            <person name="Indrioko S."/>
            <person name="Kosugi Y."/>
            <person name="Izuno A."/>
            <person name="Isagi Y."/>
            <person name="Lee S.L."/>
            <person name="Shimizu K.K."/>
        </authorList>
    </citation>
    <scope>NUCLEOTIDE SEQUENCE [LARGE SCALE GENOMIC DNA]</scope>
    <source>
        <strain evidence="11">214</strain>
    </source>
</reference>
<dbReference type="InterPro" id="IPR032675">
    <property type="entry name" value="LRR_dom_sf"/>
</dbReference>
<accession>A0AAV5IJ47</accession>
<evidence type="ECO:0000256" key="2">
    <source>
        <dbReference type="ARBA" id="ARBA00022614"/>
    </source>
</evidence>
<evidence type="ECO:0000256" key="4">
    <source>
        <dbReference type="ARBA" id="ARBA00022745"/>
    </source>
</evidence>
<dbReference type="Pfam" id="PF00847">
    <property type="entry name" value="AP2"/>
    <property type="match status" value="1"/>
</dbReference>
<evidence type="ECO:0000256" key="9">
    <source>
        <dbReference type="ARBA" id="ARBA00024343"/>
    </source>
</evidence>
<dbReference type="InterPro" id="IPR001471">
    <property type="entry name" value="AP2/ERF_dom"/>
</dbReference>
<dbReference type="SMART" id="SM00380">
    <property type="entry name" value="AP2"/>
    <property type="match status" value="1"/>
</dbReference>
<protein>
    <recommendedName>
        <fullName evidence="10">AP2/ERF domain-containing protein</fullName>
    </recommendedName>
</protein>
<dbReference type="Gene3D" id="3.80.10.10">
    <property type="entry name" value="Ribonuclease Inhibitor"/>
    <property type="match status" value="2"/>
</dbReference>
<proteinExistence type="inferred from homology"/>
<dbReference type="InterPro" id="IPR016177">
    <property type="entry name" value="DNA-bd_dom_sf"/>
</dbReference>
<dbReference type="SUPFAM" id="SSF52058">
    <property type="entry name" value="L domain-like"/>
    <property type="match status" value="1"/>
</dbReference>
<dbReference type="InterPro" id="IPR036955">
    <property type="entry name" value="AP2/ERF_dom_sf"/>
</dbReference>
<dbReference type="FunFam" id="3.30.730.10:FF:000001">
    <property type="entry name" value="Ethylene-responsive transcription factor 2"/>
    <property type="match status" value="1"/>
</dbReference>
<evidence type="ECO:0000256" key="3">
    <source>
        <dbReference type="ARBA" id="ARBA00022737"/>
    </source>
</evidence>
<dbReference type="Pfam" id="PF23247">
    <property type="entry name" value="LRR_RPS2"/>
    <property type="match status" value="1"/>
</dbReference>
<dbReference type="PANTHER" id="PTHR31677">
    <property type="entry name" value="AP2 DOMAIN CLASS TRANSCRIPTION FACTOR"/>
    <property type="match status" value="1"/>
</dbReference>
<keyword evidence="3" id="KW-0677">Repeat</keyword>
<keyword evidence="5" id="KW-0805">Transcription regulation</keyword>
<dbReference type="EMBL" id="BPVZ01000015">
    <property type="protein sequence ID" value="GKU99893.1"/>
    <property type="molecule type" value="Genomic_DNA"/>
</dbReference>
<dbReference type="Gene3D" id="3.30.730.10">
    <property type="entry name" value="AP2/ERF domain"/>
    <property type="match status" value="1"/>
</dbReference>
<name>A0AAV5IJ47_9ROSI</name>
<dbReference type="GO" id="GO:0003677">
    <property type="term" value="F:DNA binding"/>
    <property type="evidence" value="ECO:0007669"/>
    <property type="project" value="UniProtKB-KW"/>
</dbReference>